<organism evidence="2 3">
    <name type="scientific">Natrinema limicola JCM 13563</name>
    <dbReference type="NCBI Taxonomy" id="1230457"/>
    <lineage>
        <taxon>Archaea</taxon>
        <taxon>Methanobacteriati</taxon>
        <taxon>Methanobacteriota</taxon>
        <taxon>Stenosarchaea group</taxon>
        <taxon>Halobacteria</taxon>
        <taxon>Halobacteriales</taxon>
        <taxon>Natrialbaceae</taxon>
        <taxon>Natrinema</taxon>
    </lineage>
</organism>
<dbReference type="eggNOG" id="arCOG03900">
    <property type="taxonomic scope" value="Archaea"/>
</dbReference>
<dbReference type="Proteomes" id="UP000011615">
    <property type="component" value="Unassembled WGS sequence"/>
</dbReference>
<keyword evidence="1" id="KW-0472">Membrane</keyword>
<name>M0CPB8_9EURY</name>
<keyword evidence="1" id="KW-1133">Transmembrane helix</keyword>
<accession>M0CPB8</accession>
<keyword evidence="3" id="KW-1185">Reference proteome</keyword>
<evidence type="ECO:0000256" key="1">
    <source>
        <dbReference type="SAM" id="Phobius"/>
    </source>
</evidence>
<dbReference type="EMBL" id="AOIT01000023">
    <property type="protein sequence ID" value="ELZ23724.1"/>
    <property type="molecule type" value="Genomic_DNA"/>
</dbReference>
<protein>
    <recommendedName>
        <fullName evidence="4">Transposase DDE domain-containing protein</fullName>
    </recommendedName>
</protein>
<keyword evidence="1" id="KW-0812">Transmembrane</keyword>
<proteinExistence type="predicted"/>
<sequence>FATNLDVNDEIGLDRRLTKKQITRYRRRGGIETAYSKIKEFAPWTTSTNFSIRLFHFGFAVLLYDLWLLVDFLVQTLIDIIEFRTKPRVTAPRFRAFLRREVSALL</sequence>
<evidence type="ECO:0000313" key="3">
    <source>
        <dbReference type="Proteomes" id="UP000011615"/>
    </source>
</evidence>
<feature type="non-terminal residue" evidence="2">
    <location>
        <position position="1"/>
    </location>
</feature>
<dbReference type="PATRIC" id="fig|1230457.4.peg.1007"/>
<reference evidence="2 3" key="1">
    <citation type="journal article" date="2014" name="PLoS Genet.">
        <title>Phylogenetically driven sequencing of extremely halophilic archaea reveals strategies for static and dynamic osmo-response.</title>
        <authorList>
            <person name="Becker E.A."/>
            <person name="Seitzer P.M."/>
            <person name="Tritt A."/>
            <person name="Larsen D."/>
            <person name="Krusor M."/>
            <person name="Yao A.I."/>
            <person name="Wu D."/>
            <person name="Madern D."/>
            <person name="Eisen J.A."/>
            <person name="Darling A.E."/>
            <person name="Facciotti M.T."/>
        </authorList>
    </citation>
    <scope>NUCLEOTIDE SEQUENCE [LARGE SCALE GENOMIC DNA]</scope>
    <source>
        <strain evidence="2 3">JCM 13563</strain>
    </source>
</reference>
<evidence type="ECO:0000313" key="2">
    <source>
        <dbReference type="EMBL" id="ELZ23724.1"/>
    </source>
</evidence>
<feature type="transmembrane region" description="Helical" evidence="1">
    <location>
        <begin position="54"/>
        <end position="78"/>
    </location>
</feature>
<gene>
    <name evidence="2" type="ORF">C476_05018</name>
</gene>
<dbReference type="AlphaFoldDB" id="M0CPB8"/>
<evidence type="ECO:0008006" key="4">
    <source>
        <dbReference type="Google" id="ProtNLM"/>
    </source>
</evidence>
<comment type="caution">
    <text evidence="2">The sequence shown here is derived from an EMBL/GenBank/DDBJ whole genome shotgun (WGS) entry which is preliminary data.</text>
</comment>